<name>A0A326U915_THEHA</name>
<dbReference type="AlphaFoldDB" id="A0A326U915"/>
<keyword evidence="6" id="KW-0472">Membrane</keyword>
<dbReference type="SMART" id="SM00283">
    <property type="entry name" value="MA"/>
    <property type="match status" value="1"/>
</dbReference>
<feature type="domain" description="HAMP" evidence="8">
    <location>
        <begin position="303"/>
        <end position="354"/>
    </location>
</feature>
<dbReference type="PROSITE" id="PS50111">
    <property type="entry name" value="CHEMOTAXIS_TRANSDUC_2"/>
    <property type="match status" value="1"/>
</dbReference>
<keyword evidence="1 3" id="KW-0807">Transducer</keyword>
<evidence type="ECO:0000256" key="6">
    <source>
        <dbReference type="SAM" id="Phobius"/>
    </source>
</evidence>
<evidence type="ECO:0000259" key="8">
    <source>
        <dbReference type="PROSITE" id="PS50885"/>
    </source>
</evidence>
<comment type="similarity">
    <text evidence="2">Belongs to the methyl-accepting chemotaxis (MCP) protein family.</text>
</comment>
<evidence type="ECO:0000256" key="1">
    <source>
        <dbReference type="ARBA" id="ARBA00023224"/>
    </source>
</evidence>
<accession>A0A326U915</accession>
<dbReference type="CDD" id="cd06225">
    <property type="entry name" value="HAMP"/>
    <property type="match status" value="2"/>
</dbReference>
<sequence>MLKFISNIPIFRRLFSAFLLAAVIPGIVIGVLGWFFTNTVNDRSEQLKLTAAMVQQSTHIDTALKDLSTQPRLEYPIWAQSQYQAQLPTIIQEVHQKQGQVDKDITKFTQEYEVNTSAKMGRIKATLSQDLPDPGILDQQQKLFKNVREKLWPDFMNAQNNLLKHLEASTITANPTADADKKALDDAFKALNDSWKQIDTIANQINTQTATTGPSITNALIFATIIALLVTMVFVIFIGYIVNLTITNPLLHLATLTKRIAKGETNARAQLQGRDEIYTVAQSMNNMLDNIVRLIQETQAQRDSLQGQVEKLVSEVSGVGEGDLRVQAEVTADALGVLADSFNYMVEELGSLVVRVKVVASEVEKTTSTILDSMTQLVETADVQIQQMGEAGVEVENMAASSRQVAERSQMLFDVANKAREDAHGGRNALQQAVEGMGRINENVQGTALKVQMLGERSREIDEIAEAMTTIAHQTNRLALDAAIQAAMAGENGKGFGAVAADIRRLAERAKDQATSIGRIVRGVREEIGAVALSMQETQRETAAGSRLTQEAGIALSSIFSAIEHQAREVENINKAAMQQLQSSSAIVRIMHEVAESTKQSSVNTREASGNMERLARLVEQLRASVEAFKLREDQEYYMANSGMGLTAEDSSENPLTFSGVFRTVSATAQPAEVQEGTFDSLPQGMPAFTPASFEENQISFPDNWDWNQSTPPLPSWSGEHQAAGNNNSQTPESFPGSSPRWPQSGF</sequence>
<feature type="domain" description="Methyl-accepting transducer" evidence="7">
    <location>
        <begin position="359"/>
        <end position="595"/>
    </location>
</feature>
<proteinExistence type="inferred from homology"/>
<dbReference type="PROSITE" id="PS50885">
    <property type="entry name" value="HAMP"/>
    <property type="match status" value="2"/>
</dbReference>
<feature type="region of interest" description="Disordered" evidence="5">
    <location>
        <begin position="700"/>
        <end position="747"/>
    </location>
</feature>
<keyword evidence="4" id="KW-0175">Coiled coil</keyword>
<dbReference type="GO" id="GO:0007165">
    <property type="term" value="P:signal transduction"/>
    <property type="evidence" value="ECO:0007669"/>
    <property type="project" value="UniProtKB-KW"/>
</dbReference>
<comment type="caution">
    <text evidence="9">The sequence shown here is derived from an EMBL/GenBank/DDBJ whole genome shotgun (WGS) entry which is preliminary data.</text>
</comment>
<keyword evidence="10" id="KW-1185">Reference proteome</keyword>
<feature type="compositionally biased region" description="Polar residues" evidence="5">
    <location>
        <begin position="724"/>
        <end position="737"/>
    </location>
</feature>
<evidence type="ECO:0000256" key="4">
    <source>
        <dbReference type="SAM" id="Coils"/>
    </source>
</evidence>
<feature type="coiled-coil region" evidence="4">
    <location>
        <begin position="281"/>
        <end position="315"/>
    </location>
</feature>
<organism evidence="9 10">
    <name type="scientific">Thermosporothrix hazakensis</name>
    <dbReference type="NCBI Taxonomy" id="644383"/>
    <lineage>
        <taxon>Bacteria</taxon>
        <taxon>Bacillati</taxon>
        <taxon>Chloroflexota</taxon>
        <taxon>Ktedonobacteria</taxon>
        <taxon>Ktedonobacterales</taxon>
        <taxon>Thermosporotrichaceae</taxon>
        <taxon>Thermosporothrix</taxon>
    </lineage>
</organism>
<feature type="domain" description="HAMP" evidence="8">
    <location>
        <begin position="244"/>
        <end position="296"/>
    </location>
</feature>
<evidence type="ECO:0000256" key="5">
    <source>
        <dbReference type="SAM" id="MobiDB-lite"/>
    </source>
</evidence>
<dbReference type="Gene3D" id="1.10.287.950">
    <property type="entry name" value="Methyl-accepting chemotaxis protein"/>
    <property type="match status" value="1"/>
</dbReference>
<dbReference type="PANTHER" id="PTHR32089">
    <property type="entry name" value="METHYL-ACCEPTING CHEMOTAXIS PROTEIN MCPB"/>
    <property type="match status" value="1"/>
</dbReference>
<dbReference type="SMART" id="SM00304">
    <property type="entry name" value="HAMP"/>
    <property type="match status" value="3"/>
</dbReference>
<gene>
    <name evidence="9" type="ORF">EI42_05115</name>
</gene>
<evidence type="ECO:0000313" key="10">
    <source>
        <dbReference type="Proteomes" id="UP000248806"/>
    </source>
</evidence>
<keyword evidence="6" id="KW-0812">Transmembrane</keyword>
<dbReference type="SUPFAM" id="SSF58104">
    <property type="entry name" value="Methyl-accepting chemotaxis protein (MCP) signaling domain"/>
    <property type="match status" value="1"/>
</dbReference>
<dbReference type="SUPFAM" id="SSF158472">
    <property type="entry name" value="HAMP domain-like"/>
    <property type="match status" value="1"/>
</dbReference>
<reference evidence="9 10" key="1">
    <citation type="submission" date="2018-06" db="EMBL/GenBank/DDBJ databases">
        <title>Genomic Encyclopedia of Archaeal and Bacterial Type Strains, Phase II (KMG-II): from individual species to whole genera.</title>
        <authorList>
            <person name="Goeker M."/>
        </authorList>
    </citation>
    <scope>NUCLEOTIDE SEQUENCE [LARGE SCALE GENOMIC DNA]</scope>
    <source>
        <strain evidence="9 10">ATCC BAA-1881</strain>
    </source>
</reference>
<protein>
    <submittedName>
        <fullName evidence="9">Methyl-accepting chemotaxis protein</fullName>
    </submittedName>
</protein>
<evidence type="ECO:0000313" key="9">
    <source>
        <dbReference type="EMBL" id="PZW23317.1"/>
    </source>
</evidence>
<keyword evidence="6" id="KW-1133">Transmembrane helix</keyword>
<dbReference type="OrthoDB" id="138587at2"/>
<evidence type="ECO:0000256" key="3">
    <source>
        <dbReference type="PROSITE-ProRule" id="PRU00284"/>
    </source>
</evidence>
<feature type="compositionally biased region" description="Polar residues" evidence="5">
    <location>
        <begin position="700"/>
        <end position="711"/>
    </location>
</feature>
<dbReference type="Gene3D" id="6.10.340.10">
    <property type="match status" value="1"/>
</dbReference>
<dbReference type="PANTHER" id="PTHR32089:SF114">
    <property type="entry name" value="METHYL-ACCEPTING CHEMOTAXIS PROTEIN MCPB"/>
    <property type="match status" value="1"/>
</dbReference>
<dbReference type="Pfam" id="PF00672">
    <property type="entry name" value="HAMP"/>
    <property type="match status" value="1"/>
</dbReference>
<dbReference type="Pfam" id="PF00015">
    <property type="entry name" value="MCPsignal"/>
    <property type="match status" value="1"/>
</dbReference>
<dbReference type="InterPro" id="IPR004089">
    <property type="entry name" value="MCPsignal_dom"/>
</dbReference>
<evidence type="ECO:0000256" key="2">
    <source>
        <dbReference type="ARBA" id="ARBA00029447"/>
    </source>
</evidence>
<dbReference type="EMBL" id="QKUF01000027">
    <property type="protein sequence ID" value="PZW23317.1"/>
    <property type="molecule type" value="Genomic_DNA"/>
</dbReference>
<evidence type="ECO:0000259" key="7">
    <source>
        <dbReference type="PROSITE" id="PS50111"/>
    </source>
</evidence>
<feature type="transmembrane region" description="Helical" evidence="6">
    <location>
        <begin position="219"/>
        <end position="242"/>
    </location>
</feature>
<dbReference type="Proteomes" id="UP000248806">
    <property type="component" value="Unassembled WGS sequence"/>
</dbReference>
<dbReference type="InterPro" id="IPR003660">
    <property type="entry name" value="HAMP_dom"/>
</dbReference>
<dbReference type="GO" id="GO:0016020">
    <property type="term" value="C:membrane"/>
    <property type="evidence" value="ECO:0007669"/>
    <property type="project" value="InterPro"/>
</dbReference>
<dbReference type="RefSeq" id="WP_111325393.1">
    <property type="nucleotide sequence ID" value="NZ_BIFX01000001.1"/>
</dbReference>
<feature type="transmembrane region" description="Helical" evidence="6">
    <location>
        <begin position="14"/>
        <end position="36"/>
    </location>
</feature>